<dbReference type="EC" id="2.7.7.3" evidence="9"/>
<sequence>MSKPAPSGTPGRPWSHVGLYPGTFDPITNGHLDIIGRAVLLVERLVVAVAENTGKQPLMELAERIECVRAEVAPIAARSGVQVDVIGFNNLLVQCAREQGAGIILRGLRVVTDYDYEVQMFGMNHRLDPGIETVFLMATERHQFISSRLVKEIAQLGGDISSFVPHFTLGKILARLG</sequence>
<comment type="catalytic activity">
    <reaction evidence="8 9">
        <text>(R)-4'-phosphopantetheine + ATP + H(+) = 3'-dephospho-CoA + diphosphate</text>
        <dbReference type="Rhea" id="RHEA:19801"/>
        <dbReference type="ChEBI" id="CHEBI:15378"/>
        <dbReference type="ChEBI" id="CHEBI:30616"/>
        <dbReference type="ChEBI" id="CHEBI:33019"/>
        <dbReference type="ChEBI" id="CHEBI:57328"/>
        <dbReference type="ChEBI" id="CHEBI:61723"/>
        <dbReference type="EC" id="2.7.7.3"/>
    </reaction>
</comment>
<organism evidence="11 12">
    <name type="scientific">Lichenicoccus roseus</name>
    <dbReference type="NCBI Taxonomy" id="2683649"/>
    <lineage>
        <taxon>Bacteria</taxon>
        <taxon>Pseudomonadati</taxon>
        <taxon>Pseudomonadota</taxon>
        <taxon>Alphaproteobacteria</taxon>
        <taxon>Acetobacterales</taxon>
        <taxon>Acetobacteraceae</taxon>
        <taxon>Lichenicoccus</taxon>
    </lineage>
</organism>
<feature type="binding site" evidence="9">
    <location>
        <position position="55"/>
    </location>
    <ligand>
        <name>substrate</name>
    </ligand>
</feature>
<evidence type="ECO:0000256" key="7">
    <source>
        <dbReference type="ARBA" id="ARBA00022993"/>
    </source>
</evidence>
<dbReference type="InterPro" id="IPR001980">
    <property type="entry name" value="PPAT"/>
</dbReference>
<dbReference type="PRINTS" id="PR01020">
    <property type="entry name" value="LPSBIOSNTHSS"/>
</dbReference>
<feature type="binding site" evidence="9">
    <location>
        <position position="106"/>
    </location>
    <ligand>
        <name>substrate</name>
    </ligand>
</feature>
<evidence type="ECO:0000256" key="8">
    <source>
        <dbReference type="ARBA" id="ARBA00029346"/>
    </source>
</evidence>
<feature type="binding site" evidence="9">
    <location>
        <begin position="23"/>
        <end position="24"/>
    </location>
    <ligand>
        <name>ATP</name>
        <dbReference type="ChEBI" id="CHEBI:30616"/>
    </ligand>
</feature>
<dbReference type="RefSeq" id="WP_138325617.1">
    <property type="nucleotide sequence ID" value="NZ_VCDI01000002.1"/>
</dbReference>
<evidence type="ECO:0000313" key="12">
    <source>
        <dbReference type="Proteomes" id="UP000305654"/>
    </source>
</evidence>
<keyword evidence="3 9" id="KW-0548">Nucleotidyltransferase</keyword>
<keyword evidence="7 9" id="KW-0173">Coenzyme A biosynthesis</keyword>
<dbReference type="SUPFAM" id="SSF52374">
    <property type="entry name" value="Nucleotidylyl transferase"/>
    <property type="match status" value="1"/>
</dbReference>
<keyword evidence="12" id="KW-1185">Reference proteome</keyword>
<keyword evidence="6 9" id="KW-0460">Magnesium</keyword>
<feature type="binding site" evidence="9">
    <location>
        <position position="117"/>
    </location>
    <ligand>
        <name>ATP</name>
        <dbReference type="ChEBI" id="CHEBI:30616"/>
    </ligand>
</feature>
<dbReference type="CDD" id="cd02163">
    <property type="entry name" value="PPAT"/>
    <property type="match status" value="1"/>
</dbReference>
<comment type="caution">
    <text evidence="11">The sequence shown here is derived from an EMBL/GenBank/DDBJ whole genome shotgun (WGS) entry which is preliminary data.</text>
</comment>
<keyword evidence="4 9" id="KW-0547">Nucleotide-binding</keyword>
<comment type="pathway">
    <text evidence="9">Cofactor biosynthesis; coenzyme A biosynthesis; CoA from (R)-pantothenate: step 4/5.</text>
</comment>
<feature type="site" description="Transition state stabilizer" evidence="9">
    <location>
        <position position="31"/>
    </location>
</feature>
<comment type="cofactor">
    <cofactor evidence="9">
        <name>Mg(2+)</name>
        <dbReference type="ChEBI" id="CHEBI:18420"/>
    </cofactor>
</comment>
<proteinExistence type="inferred from homology"/>
<reference evidence="11 12" key="1">
    <citation type="submission" date="2019-05" db="EMBL/GenBank/DDBJ databases">
        <authorList>
            <person name="Pankratov T."/>
            <person name="Grouzdev D."/>
        </authorList>
    </citation>
    <scope>NUCLEOTIDE SEQUENCE [LARGE SCALE GENOMIC DNA]</scope>
    <source>
        <strain evidence="11 12">KEBCLARHB70R</strain>
    </source>
</reference>
<dbReference type="GO" id="GO:0004595">
    <property type="term" value="F:pantetheine-phosphate adenylyltransferase activity"/>
    <property type="evidence" value="ECO:0007669"/>
    <property type="project" value="UniProtKB-UniRule"/>
</dbReference>
<dbReference type="NCBIfam" id="TIGR00125">
    <property type="entry name" value="cyt_tran_rel"/>
    <property type="match status" value="1"/>
</dbReference>
<dbReference type="UniPathway" id="UPA00241">
    <property type="reaction ID" value="UER00355"/>
</dbReference>
<feature type="binding site" evidence="9">
    <location>
        <begin position="142"/>
        <end position="148"/>
    </location>
    <ligand>
        <name>ATP</name>
        <dbReference type="ChEBI" id="CHEBI:30616"/>
    </ligand>
</feature>
<dbReference type="EMBL" id="VCDI01000002">
    <property type="protein sequence ID" value="TLU73537.1"/>
    <property type="molecule type" value="Genomic_DNA"/>
</dbReference>
<evidence type="ECO:0000256" key="6">
    <source>
        <dbReference type="ARBA" id="ARBA00022842"/>
    </source>
</evidence>
<protein>
    <recommendedName>
        <fullName evidence="9">Phosphopantetheine adenylyltransferase</fullName>
        <ecNumber evidence="9">2.7.7.3</ecNumber>
    </recommendedName>
    <alternativeName>
        <fullName evidence="9">Dephospho-CoA pyrophosphorylase</fullName>
    </alternativeName>
    <alternativeName>
        <fullName evidence="9">Pantetheine-phosphate adenylyltransferase</fullName>
        <shortName evidence="9">PPAT</shortName>
    </alternativeName>
</protein>
<feature type="domain" description="Cytidyltransferase-like" evidence="10">
    <location>
        <begin position="19"/>
        <end position="152"/>
    </location>
</feature>
<comment type="subunit">
    <text evidence="9">Homohexamer.</text>
</comment>
<feature type="binding site" evidence="9">
    <location>
        <begin position="107"/>
        <end position="109"/>
    </location>
    <ligand>
        <name>ATP</name>
        <dbReference type="ChEBI" id="CHEBI:30616"/>
    </ligand>
</feature>
<dbReference type="GO" id="GO:0005737">
    <property type="term" value="C:cytoplasm"/>
    <property type="evidence" value="ECO:0007669"/>
    <property type="project" value="UniProtKB-SubCell"/>
</dbReference>
<evidence type="ECO:0000256" key="1">
    <source>
        <dbReference type="ARBA" id="ARBA00022490"/>
    </source>
</evidence>
<dbReference type="PANTHER" id="PTHR21342">
    <property type="entry name" value="PHOSPHOPANTETHEINE ADENYLYLTRANSFERASE"/>
    <property type="match status" value="1"/>
</dbReference>
<name>A0A5R9JAG9_9PROT</name>
<feature type="binding site" evidence="9">
    <location>
        <position position="23"/>
    </location>
    <ligand>
        <name>substrate</name>
    </ligand>
</feature>
<dbReference type="GO" id="GO:0015937">
    <property type="term" value="P:coenzyme A biosynthetic process"/>
    <property type="evidence" value="ECO:0007669"/>
    <property type="project" value="UniProtKB-UniRule"/>
</dbReference>
<comment type="subcellular location">
    <subcellularLocation>
        <location evidence="9">Cytoplasm</location>
    </subcellularLocation>
</comment>
<evidence type="ECO:0000256" key="3">
    <source>
        <dbReference type="ARBA" id="ARBA00022695"/>
    </source>
</evidence>
<evidence type="ECO:0000256" key="2">
    <source>
        <dbReference type="ARBA" id="ARBA00022679"/>
    </source>
</evidence>
<comment type="similarity">
    <text evidence="9">Belongs to the bacterial CoaD family.</text>
</comment>
<accession>A0A5R9JAG9</accession>
<evidence type="ECO:0000256" key="9">
    <source>
        <dbReference type="HAMAP-Rule" id="MF_00151"/>
    </source>
</evidence>
<dbReference type="NCBIfam" id="TIGR01510">
    <property type="entry name" value="coaD_prev_kdtB"/>
    <property type="match status" value="1"/>
</dbReference>
<dbReference type="InterPro" id="IPR014729">
    <property type="entry name" value="Rossmann-like_a/b/a_fold"/>
</dbReference>
<keyword evidence="2 9" id="KW-0808">Transferase</keyword>
<dbReference type="OrthoDB" id="9806661at2"/>
<dbReference type="InterPro" id="IPR004821">
    <property type="entry name" value="Cyt_trans-like"/>
</dbReference>
<dbReference type="AlphaFoldDB" id="A0A5R9JAG9"/>
<dbReference type="Pfam" id="PF01467">
    <property type="entry name" value="CTP_transf_like"/>
    <property type="match status" value="1"/>
</dbReference>
<feature type="binding site" evidence="9">
    <location>
        <position position="92"/>
    </location>
    <ligand>
        <name>substrate</name>
    </ligand>
</feature>
<evidence type="ECO:0000259" key="10">
    <source>
        <dbReference type="Pfam" id="PF01467"/>
    </source>
</evidence>
<evidence type="ECO:0000256" key="5">
    <source>
        <dbReference type="ARBA" id="ARBA00022840"/>
    </source>
</evidence>
<keyword evidence="5 9" id="KW-0067">ATP-binding</keyword>
<evidence type="ECO:0000256" key="4">
    <source>
        <dbReference type="ARBA" id="ARBA00022741"/>
    </source>
</evidence>
<feature type="binding site" evidence="9">
    <location>
        <position position="31"/>
    </location>
    <ligand>
        <name>ATP</name>
        <dbReference type="ChEBI" id="CHEBI:30616"/>
    </ligand>
</feature>
<evidence type="ECO:0000313" key="11">
    <source>
        <dbReference type="EMBL" id="TLU73537.1"/>
    </source>
</evidence>
<keyword evidence="1 9" id="KW-0963">Cytoplasm</keyword>
<dbReference type="Proteomes" id="UP000305654">
    <property type="component" value="Unassembled WGS sequence"/>
</dbReference>
<dbReference type="PANTHER" id="PTHR21342:SF1">
    <property type="entry name" value="PHOSPHOPANTETHEINE ADENYLYLTRANSFERASE"/>
    <property type="match status" value="1"/>
</dbReference>
<dbReference type="Gene3D" id="3.40.50.620">
    <property type="entry name" value="HUPs"/>
    <property type="match status" value="1"/>
</dbReference>
<comment type="function">
    <text evidence="9">Reversibly transfers an adenylyl group from ATP to 4'-phosphopantetheine, yielding dephospho-CoA (dPCoA) and pyrophosphate.</text>
</comment>
<dbReference type="HAMAP" id="MF_00151">
    <property type="entry name" value="PPAT_bact"/>
    <property type="match status" value="1"/>
</dbReference>
<dbReference type="GO" id="GO:0005524">
    <property type="term" value="F:ATP binding"/>
    <property type="evidence" value="ECO:0007669"/>
    <property type="project" value="UniProtKB-KW"/>
</dbReference>
<gene>
    <name evidence="9 11" type="primary">coaD</name>
    <name evidence="11" type="ORF">FE263_09210</name>
</gene>